<dbReference type="GO" id="GO:0030514">
    <property type="term" value="P:negative regulation of BMP signaling pathway"/>
    <property type="evidence" value="ECO:0007669"/>
    <property type="project" value="InterPro"/>
</dbReference>
<evidence type="ECO:0000256" key="3">
    <source>
        <dbReference type="ARBA" id="ARBA00022473"/>
    </source>
</evidence>
<dbReference type="GO" id="GO:0009953">
    <property type="term" value="P:dorsal/ventral pattern formation"/>
    <property type="evidence" value="ECO:0007669"/>
    <property type="project" value="TreeGrafter"/>
</dbReference>
<evidence type="ECO:0008006" key="9">
    <source>
        <dbReference type="Google" id="ProtNLM"/>
    </source>
</evidence>
<dbReference type="Proteomes" id="UP000472265">
    <property type="component" value="Chromosome 1"/>
</dbReference>
<organism evidence="7 8">
    <name type="scientific">Sparus aurata</name>
    <name type="common">Gilthead sea bream</name>
    <dbReference type="NCBI Taxonomy" id="8175"/>
    <lineage>
        <taxon>Eukaryota</taxon>
        <taxon>Metazoa</taxon>
        <taxon>Chordata</taxon>
        <taxon>Craniata</taxon>
        <taxon>Vertebrata</taxon>
        <taxon>Euteleostomi</taxon>
        <taxon>Actinopterygii</taxon>
        <taxon>Neopterygii</taxon>
        <taxon>Teleostei</taxon>
        <taxon>Neoteleostei</taxon>
        <taxon>Acanthomorphata</taxon>
        <taxon>Eupercaria</taxon>
        <taxon>Spariformes</taxon>
        <taxon>Sparidae</taxon>
        <taxon>Sparus</taxon>
    </lineage>
</organism>
<dbReference type="PANTHER" id="PTHR10494">
    <property type="entry name" value="BONE MORPHOGENETIC PROTEIN INHIBITOR, NOGGIN"/>
    <property type="match status" value="1"/>
</dbReference>
<gene>
    <name evidence="7" type="primary">LOC115592391</name>
</gene>
<sequence length="193" mass="22206">SRSNDTLLLFYVCSNLLSFSQPMHPYTLLTDPEDYHYMPKPRHRRPSRLLRLLGSSFDPFWMSIEQPSEASKGHDDGQPLLRGDTLPAKIPEYTTAKESLVRDWFVRSATCGLTYQWVDAGPVLWPRWLRHTDCEKSDGERSCSFPGGMECVPAETTYINILIWLYGDRRSHKRCAWKKVPYPVVTACACSCK</sequence>
<proteinExistence type="inferred from homology"/>
<dbReference type="OMA" id="CEHTEIE"/>
<evidence type="ECO:0000256" key="1">
    <source>
        <dbReference type="ARBA" id="ARBA00004613"/>
    </source>
</evidence>
<keyword evidence="4" id="KW-0964">Secreted</keyword>
<dbReference type="InterPro" id="IPR008717">
    <property type="entry name" value="Noggin"/>
</dbReference>
<protein>
    <recommendedName>
        <fullName evidence="9">Noggin</fullName>
    </recommendedName>
</protein>
<dbReference type="PANTHER" id="PTHR10494:SF6">
    <property type="entry name" value="NOGGIN"/>
    <property type="match status" value="1"/>
</dbReference>
<evidence type="ECO:0000313" key="8">
    <source>
        <dbReference type="Proteomes" id="UP000472265"/>
    </source>
</evidence>
<dbReference type="GO" id="GO:0001649">
    <property type="term" value="P:osteoblast differentiation"/>
    <property type="evidence" value="ECO:0007669"/>
    <property type="project" value="TreeGrafter"/>
</dbReference>
<dbReference type="Ensembl" id="ENSSAUT00010056165.1">
    <property type="protein sequence ID" value="ENSSAUP00010053442.1"/>
    <property type="gene ID" value="ENSSAUG00010022114.1"/>
</dbReference>
<reference evidence="7" key="2">
    <citation type="submission" date="2025-08" db="UniProtKB">
        <authorList>
            <consortium name="Ensembl"/>
        </authorList>
    </citation>
    <scope>IDENTIFICATION</scope>
</reference>
<comment type="subcellular location">
    <subcellularLocation>
        <location evidence="1">Secreted</location>
    </subcellularLocation>
</comment>
<dbReference type="GO" id="GO:0005615">
    <property type="term" value="C:extracellular space"/>
    <property type="evidence" value="ECO:0007669"/>
    <property type="project" value="TreeGrafter"/>
</dbReference>
<evidence type="ECO:0000256" key="5">
    <source>
        <dbReference type="ARBA" id="ARBA00022729"/>
    </source>
</evidence>
<evidence type="ECO:0000313" key="7">
    <source>
        <dbReference type="Ensembl" id="ENSSAUP00010053442.1"/>
    </source>
</evidence>
<evidence type="ECO:0000256" key="2">
    <source>
        <dbReference type="ARBA" id="ARBA00007480"/>
    </source>
</evidence>
<comment type="similarity">
    <text evidence="2">Belongs to the noggin family.</text>
</comment>
<keyword evidence="3" id="KW-0217">Developmental protein</keyword>
<dbReference type="GeneTree" id="ENSGT00390000006009"/>
<dbReference type="SUPFAM" id="SSF57501">
    <property type="entry name" value="Cystine-knot cytokines"/>
    <property type="match status" value="1"/>
</dbReference>
<dbReference type="GO" id="GO:0045596">
    <property type="term" value="P:negative regulation of cell differentiation"/>
    <property type="evidence" value="ECO:0007669"/>
    <property type="project" value="InterPro"/>
</dbReference>
<keyword evidence="5" id="KW-0732">Signal</keyword>
<accession>A0A671XT39</accession>
<evidence type="ECO:0000256" key="6">
    <source>
        <dbReference type="ARBA" id="ARBA00023188"/>
    </source>
</evidence>
<dbReference type="GO" id="GO:0051216">
    <property type="term" value="P:cartilage development"/>
    <property type="evidence" value="ECO:0007669"/>
    <property type="project" value="UniProtKB-KW"/>
</dbReference>
<dbReference type="InterPro" id="IPR029034">
    <property type="entry name" value="Cystine-knot_cytokine"/>
</dbReference>
<dbReference type="Gene3D" id="2.10.90.10">
    <property type="entry name" value="Cystine-knot cytokines"/>
    <property type="match status" value="1"/>
</dbReference>
<dbReference type="Pfam" id="PF05806">
    <property type="entry name" value="Noggin"/>
    <property type="match status" value="1"/>
</dbReference>
<keyword evidence="8" id="KW-1185">Reference proteome</keyword>
<name>A0A671XT39_SPAAU</name>
<reference evidence="7" key="3">
    <citation type="submission" date="2025-09" db="UniProtKB">
        <authorList>
            <consortium name="Ensembl"/>
        </authorList>
    </citation>
    <scope>IDENTIFICATION</scope>
</reference>
<keyword evidence="6" id="KW-0891">Chondrogenesis</keyword>
<dbReference type="AlphaFoldDB" id="A0A671XT39"/>
<evidence type="ECO:0000256" key="4">
    <source>
        <dbReference type="ARBA" id="ARBA00022525"/>
    </source>
</evidence>
<reference evidence="7" key="1">
    <citation type="submission" date="2021-04" db="EMBL/GenBank/DDBJ databases">
        <authorList>
            <consortium name="Wellcome Sanger Institute Data Sharing"/>
        </authorList>
    </citation>
    <scope>NUCLEOTIDE SEQUENCE [LARGE SCALE GENOMIC DNA]</scope>
</reference>